<evidence type="ECO:0000313" key="3">
    <source>
        <dbReference type="Proteomes" id="UP000030651"/>
    </source>
</evidence>
<protein>
    <submittedName>
        <fullName evidence="2">Uncharacterized protein</fullName>
    </submittedName>
</protein>
<dbReference type="OrthoDB" id="10415853at2759"/>
<dbReference type="AlphaFoldDB" id="W3XGA1"/>
<dbReference type="KEGG" id="pfy:PFICI_03064"/>
<dbReference type="HOGENOM" id="CLU_1396790_0_0_1"/>
<organism evidence="2 3">
    <name type="scientific">Pestalotiopsis fici (strain W106-1 / CGMCC3.15140)</name>
    <dbReference type="NCBI Taxonomy" id="1229662"/>
    <lineage>
        <taxon>Eukaryota</taxon>
        <taxon>Fungi</taxon>
        <taxon>Dikarya</taxon>
        <taxon>Ascomycota</taxon>
        <taxon>Pezizomycotina</taxon>
        <taxon>Sordariomycetes</taxon>
        <taxon>Xylariomycetidae</taxon>
        <taxon>Amphisphaeriales</taxon>
        <taxon>Sporocadaceae</taxon>
        <taxon>Pestalotiopsis</taxon>
    </lineage>
</organism>
<dbReference type="GeneID" id="19268077"/>
<keyword evidence="3" id="KW-1185">Reference proteome</keyword>
<feature type="compositionally biased region" description="Basic and acidic residues" evidence="1">
    <location>
        <begin position="147"/>
        <end position="156"/>
    </location>
</feature>
<dbReference type="Proteomes" id="UP000030651">
    <property type="component" value="Unassembled WGS sequence"/>
</dbReference>
<sequence length="195" mass="21603">MCKNYWNADACRRCGFVSNVVAPGKTDPFTGQINTSGFMCLKAQERNVERNRHTQHLDKPLRASNIARCKMRQLCRDGGPGLDGAKDKDGDQEEAGGEGKQENNGSEGDDIMLIYMWKFCTLGCKRQHAAHMCKWTSPLGWCTGAGDSERDEKDEAGQAAEPVSNLPLAPYQRPLASPVLQMVMKKNLQAKARKL</sequence>
<accession>W3XGA1</accession>
<evidence type="ECO:0000313" key="2">
    <source>
        <dbReference type="EMBL" id="ETS85039.1"/>
    </source>
</evidence>
<reference evidence="3" key="1">
    <citation type="journal article" date="2015" name="BMC Genomics">
        <title>Genomic and transcriptomic analysis of the endophytic fungus Pestalotiopsis fici reveals its lifestyle and high potential for synthesis of natural products.</title>
        <authorList>
            <person name="Wang X."/>
            <person name="Zhang X."/>
            <person name="Liu L."/>
            <person name="Xiang M."/>
            <person name="Wang W."/>
            <person name="Sun X."/>
            <person name="Che Y."/>
            <person name="Guo L."/>
            <person name="Liu G."/>
            <person name="Guo L."/>
            <person name="Wang C."/>
            <person name="Yin W.B."/>
            <person name="Stadler M."/>
            <person name="Zhang X."/>
            <person name="Liu X."/>
        </authorList>
    </citation>
    <scope>NUCLEOTIDE SEQUENCE [LARGE SCALE GENOMIC DNA]</scope>
    <source>
        <strain evidence="3">W106-1 / CGMCC3.15140</strain>
    </source>
</reference>
<feature type="region of interest" description="Disordered" evidence="1">
    <location>
        <begin position="146"/>
        <end position="169"/>
    </location>
</feature>
<gene>
    <name evidence="2" type="ORF">PFICI_03064</name>
</gene>
<name>W3XGA1_PESFW</name>
<proteinExistence type="predicted"/>
<evidence type="ECO:0000256" key="1">
    <source>
        <dbReference type="SAM" id="MobiDB-lite"/>
    </source>
</evidence>
<dbReference type="EMBL" id="KI912110">
    <property type="protein sequence ID" value="ETS85039.1"/>
    <property type="molecule type" value="Genomic_DNA"/>
</dbReference>
<dbReference type="RefSeq" id="XP_007829836.1">
    <property type="nucleotide sequence ID" value="XM_007831645.1"/>
</dbReference>
<feature type="region of interest" description="Disordered" evidence="1">
    <location>
        <begin position="78"/>
        <end position="106"/>
    </location>
</feature>
<dbReference type="InParanoid" id="W3XGA1"/>